<evidence type="ECO:0000313" key="5">
    <source>
        <dbReference type="Proteomes" id="UP000000305"/>
    </source>
</evidence>
<accession>E9H5N4</accession>
<feature type="domain" description="CUB" evidence="3">
    <location>
        <begin position="614"/>
        <end position="728"/>
    </location>
</feature>
<dbReference type="PhylomeDB" id="E9H5N4"/>
<evidence type="ECO:0000313" key="4">
    <source>
        <dbReference type="EMBL" id="EFX72900.1"/>
    </source>
</evidence>
<dbReference type="InterPro" id="IPR058698">
    <property type="entry name" value="CUB_metazoa"/>
</dbReference>
<dbReference type="HOGENOM" id="CLU_022631_1_1_1"/>
<dbReference type="Proteomes" id="UP000000305">
    <property type="component" value="Unassembled WGS sequence"/>
</dbReference>
<dbReference type="eggNOG" id="ENOG502QTPV">
    <property type="taxonomic scope" value="Eukaryota"/>
</dbReference>
<name>E9H5N4_DAPPU</name>
<dbReference type="OrthoDB" id="6378913at2759"/>
<reference evidence="4 5" key="1">
    <citation type="journal article" date="2011" name="Science">
        <title>The ecoresponsive genome of Daphnia pulex.</title>
        <authorList>
            <person name="Colbourne J.K."/>
            <person name="Pfrender M.E."/>
            <person name="Gilbert D."/>
            <person name="Thomas W.K."/>
            <person name="Tucker A."/>
            <person name="Oakley T.H."/>
            <person name="Tokishita S."/>
            <person name="Aerts A."/>
            <person name="Arnold G.J."/>
            <person name="Basu M.K."/>
            <person name="Bauer D.J."/>
            <person name="Caceres C.E."/>
            <person name="Carmel L."/>
            <person name="Casola C."/>
            <person name="Choi J.H."/>
            <person name="Detter J.C."/>
            <person name="Dong Q."/>
            <person name="Dusheyko S."/>
            <person name="Eads B.D."/>
            <person name="Frohlich T."/>
            <person name="Geiler-Samerotte K.A."/>
            <person name="Gerlach D."/>
            <person name="Hatcher P."/>
            <person name="Jogdeo S."/>
            <person name="Krijgsveld J."/>
            <person name="Kriventseva E.V."/>
            <person name="Kultz D."/>
            <person name="Laforsch C."/>
            <person name="Lindquist E."/>
            <person name="Lopez J."/>
            <person name="Manak J.R."/>
            <person name="Muller J."/>
            <person name="Pangilinan J."/>
            <person name="Patwardhan R.P."/>
            <person name="Pitluck S."/>
            <person name="Pritham E.J."/>
            <person name="Rechtsteiner A."/>
            <person name="Rho M."/>
            <person name="Rogozin I.B."/>
            <person name="Sakarya O."/>
            <person name="Salamov A."/>
            <person name="Schaack S."/>
            <person name="Shapiro H."/>
            <person name="Shiga Y."/>
            <person name="Skalitzky C."/>
            <person name="Smith Z."/>
            <person name="Souvorov A."/>
            <person name="Sung W."/>
            <person name="Tang Z."/>
            <person name="Tsuchiya D."/>
            <person name="Tu H."/>
            <person name="Vos H."/>
            <person name="Wang M."/>
            <person name="Wolf Y.I."/>
            <person name="Yamagata H."/>
            <person name="Yamada T."/>
            <person name="Ye Y."/>
            <person name="Shaw J.R."/>
            <person name="Andrews J."/>
            <person name="Crease T.J."/>
            <person name="Tang H."/>
            <person name="Lucas S.M."/>
            <person name="Robertson H.M."/>
            <person name="Bork P."/>
            <person name="Koonin E.V."/>
            <person name="Zdobnov E.M."/>
            <person name="Grigoriev I.V."/>
            <person name="Lynch M."/>
            <person name="Boore J.L."/>
        </authorList>
    </citation>
    <scope>NUCLEOTIDE SEQUENCE [LARGE SCALE GENOMIC DNA]</scope>
</reference>
<keyword evidence="5" id="KW-1185">Reference proteome</keyword>
<dbReference type="STRING" id="6669.E9H5N4"/>
<feature type="coiled-coil region" evidence="1">
    <location>
        <begin position="401"/>
        <end position="428"/>
    </location>
</feature>
<organism evidence="4 5">
    <name type="scientific">Daphnia pulex</name>
    <name type="common">Water flea</name>
    <dbReference type="NCBI Taxonomy" id="6669"/>
    <lineage>
        <taxon>Eukaryota</taxon>
        <taxon>Metazoa</taxon>
        <taxon>Ecdysozoa</taxon>
        <taxon>Arthropoda</taxon>
        <taxon>Crustacea</taxon>
        <taxon>Branchiopoda</taxon>
        <taxon>Diplostraca</taxon>
        <taxon>Cladocera</taxon>
        <taxon>Anomopoda</taxon>
        <taxon>Daphniidae</taxon>
        <taxon>Daphnia</taxon>
    </lineage>
</organism>
<evidence type="ECO:0000256" key="2">
    <source>
        <dbReference type="SAM" id="SignalP"/>
    </source>
</evidence>
<dbReference type="AlphaFoldDB" id="E9H5N4"/>
<proteinExistence type="predicted"/>
<keyword evidence="2" id="KW-0732">Signal</keyword>
<feature type="signal peptide" evidence="2">
    <location>
        <begin position="1"/>
        <end position="20"/>
    </location>
</feature>
<evidence type="ECO:0000256" key="1">
    <source>
        <dbReference type="SAM" id="Coils"/>
    </source>
</evidence>
<keyword evidence="1" id="KW-0175">Coiled coil</keyword>
<gene>
    <name evidence="4" type="ORF">DAPPUDRAFT_308002</name>
</gene>
<sequence>MAGAIEIFLPFTLMCTAIWACEDGQVDHLTARQSLDEQLQAHFYPTKPWVFPYYYNIRPRLPLAGYADAARIPFYRKSPGYFAKIDVNDGYRQEDRLGFGNLGANLFSSLFTLPTRPFKPFANLVVNRMDACSSSSGDTGICTSALACTLLSRKPSGSCNLGRVCCVHVLATCGGTVTLNNTYWQSPSTPVSAPSTCALTVRLDSTLAEQASLICQIRLDFVSFTTAQPTAGTCTDTFQVSGATTVAPTICGTNDGQHMYLDVPSSARTPTDVRLTFNFAAGTATRSWKIKMALLPCGATYLAPIDCLQYFSAASGRVKSFNWQDVAGTATRQLNNQNYNICFRTELVSSQRATQMCLSICAVANGGDAFSITTPTGTDAATAAAALVTATTNLAKARTTLTNAQATLATAQTTLADAQTALKTAQETVTTTQADLTASEDALVTAQDAVPLAEAALITAQGALTTAQTTLGTAQGTFTDARTAFTKAQIDLAAAIAIFPPDYAAIDAARVALTTAQTAVIAALAVVDGAQAAANTAQTNVNNAQTTLTNAQTAVTDAQTAVTTAQLAAVNAQTAATDAQTAVDTAQTDVNNAQVAVTDAQTAVTSAQAALTAAQTAAANAVASAAALSGVGTSAIVNGVNTATCLYDFLLIAGARDSTNVEADRYCGNALNPVITSIATSVPVCTPIKPFRMTFQTDSTEGEVAAGANILPAPADTANTGFCLDYQEK</sequence>
<dbReference type="PANTHER" id="PTHR33236">
    <property type="entry name" value="INTRAFLAGELLAR TRANSPORT PROTEIN 122 FAMILY PROTEIN-RELATED"/>
    <property type="match status" value="1"/>
</dbReference>
<dbReference type="KEGG" id="dpx:DAPPUDRAFT_308002"/>
<dbReference type="EMBL" id="GL732594">
    <property type="protein sequence ID" value="EFX72900.1"/>
    <property type="molecule type" value="Genomic_DNA"/>
</dbReference>
<feature type="chain" id="PRO_5003238047" description="CUB domain-containing protein" evidence="2">
    <location>
        <begin position="21"/>
        <end position="729"/>
    </location>
</feature>
<dbReference type="PANTHER" id="PTHR33236:SF5">
    <property type="entry name" value="CUB DOMAIN-CONTAINING PROTEIN"/>
    <property type="match status" value="1"/>
</dbReference>
<dbReference type="InParanoid" id="E9H5N4"/>
<feature type="domain" description="CUB" evidence="3">
    <location>
        <begin position="304"/>
        <end position="420"/>
    </location>
</feature>
<protein>
    <recommendedName>
        <fullName evidence="3">CUB domain-containing protein</fullName>
    </recommendedName>
</protein>
<dbReference type="Pfam" id="PF26080">
    <property type="entry name" value="CUB_animal"/>
    <property type="match status" value="2"/>
</dbReference>
<evidence type="ECO:0000259" key="3">
    <source>
        <dbReference type="Pfam" id="PF26080"/>
    </source>
</evidence>